<dbReference type="PANTHER" id="PTHR33795:SF1">
    <property type="entry name" value="INSERTION ELEMENT IS150 PROTEIN INSJ"/>
    <property type="match status" value="1"/>
</dbReference>
<organism evidence="2 4">
    <name type="scientific">Vagococcus xieshaowenii</name>
    <dbReference type="NCBI Taxonomy" id="2562451"/>
    <lineage>
        <taxon>Bacteria</taxon>
        <taxon>Bacillati</taxon>
        <taxon>Bacillota</taxon>
        <taxon>Bacilli</taxon>
        <taxon>Lactobacillales</taxon>
        <taxon>Enterococcaceae</taxon>
        <taxon>Vagococcus</taxon>
    </lineage>
</organism>
<dbReference type="InterPro" id="IPR002514">
    <property type="entry name" value="Transposase_8"/>
</dbReference>
<dbReference type="Gene3D" id="1.10.10.10">
    <property type="entry name" value="Winged helix-like DNA-binding domain superfamily/Winged helix DNA-binding domain"/>
    <property type="match status" value="2"/>
</dbReference>
<name>A0AAJ5EG19_9ENTE</name>
<dbReference type="InterPro" id="IPR010921">
    <property type="entry name" value="Trp_repressor/repl_initiator"/>
</dbReference>
<proteinExistence type="predicted"/>
<reference evidence="2 4" key="1">
    <citation type="submission" date="2019-03" db="EMBL/GenBank/DDBJ databases">
        <title>Vagococcus sp. was isolated fron gut of Carduelis flavirostris.</title>
        <authorList>
            <person name="Ge Y."/>
        </authorList>
    </citation>
    <scope>NUCLEOTIDE SEQUENCE [LARGE SCALE GENOMIC DNA]</scope>
    <source>
        <strain evidence="2 4">CF-210</strain>
    </source>
</reference>
<dbReference type="PANTHER" id="PTHR33795">
    <property type="entry name" value="INSERTION ELEMENT IS150 PROTEIN INSJ"/>
    <property type="match status" value="1"/>
</dbReference>
<protein>
    <submittedName>
        <fullName evidence="2">Transposase</fullName>
    </submittedName>
</protein>
<dbReference type="RefSeq" id="WP_135253289.1">
    <property type="nucleotide sequence ID" value="NZ_CP038865.1"/>
</dbReference>
<evidence type="ECO:0000313" key="4">
    <source>
        <dbReference type="Proteomes" id="UP000297725"/>
    </source>
</evidence>
<dbReference type="EMBL" id="SRHU01000001">
    <property type="protein sequence ID" value="TFZ43444.1"/>
    <property type="molecule type" value="Genomic_DNA"/>
</dbReference>
<dbReference type="EMBL" id="CP038865">
    <property type="protein sequence ID" value="QCA28849.1"/>
    <property type="molecule type" value="Genomic_DNA"/>
</dbReference>
<dbReference type="GO" id="GO:0043565">
    <property type="term" value="F:sequence-specific DNA binding"/>
    <property type="evidence" value="ECO:0007669"/>
    <property type="project" value="InterPro"/>
</dbReference>
<accession>A0AAJ5EG19</accession>
<dbReference type="AlphaFoldDB" id="A0AAJ5EG19"/>
<dbReference type="GO" id="GO:0006313">
    <property type="term" value="P:DNA transposition"/>
    <property type="evidence" value="ECO:0007669"/>
    <property type="project" value="InterPro"/>
</dbReference>
<evidence type="ECO:0000313" key="3">
    <source>
        <dbReference type="Proteomes" id="UP000296883"/>
    </source>
</evidence>
<reference evidence="1 3" key="2">
    <citation type="journal article" date="2020" name="Int. J. Syst. Evol. Microbiol.">
        <title>Vagococcus xieshaowenii sp. nov., isolated from snow finch (Montifringilla taczanowskii) cloacal content.</title>
        <authorList>
            <person name="Ge Y."/>
            <person name="Yang J."/>
            <person name="Lai X.H."/>
            <person name="Zhang G."/>
            <person name="Jin D."/>
            <person name="Lu S."/>
            <person name="Wang B."/>
            <person name="Huang Y."/>
            <person name="Huang Y."/>
            <person name="Ren Z."/>
            <person name="Zhang X."/>
            <person name="Xu J."/>
        </authorList>
    </citation>
    <scope>NUCLEOTIDE SEQUENCE [LARGE SCALE GENOMIC DNA]</scope>
    <source>
        <strain evidence="3">personal::cf-49</strain>
        <strain evidence="1">Personal::cf-49</strain>
    </source>
</reference>
<dbReference type="Pfam" id="PF01527">
    <property type="entry name" value="HTH_Tnp_1"/>
    <property type="match status" value="1"/>
</dbReference>
<dbReference type="InterPro" id="IPR052057">
    <property type="entry name" value="IS150/IS1296_orfA-like"/>
</dbReference>
<evidence type="ECO:0000313" key="1">
    <source>
        <dbReference type="EMBL" id="QCA28849.1"/>
    </source>
</evidence>
<keyword evidence="3" id="KW-1185">Reference proteome</keyword>
<gene>
    <name evidence="2" type="ORF">E4031_00110</name>
    <name evidence="1" type="ORF">E4Z98_05765</name>
</gene>
<dbReference type="InterPro" id="IPR036388">
    <property type="entry name" value="WH-like_DNA-bd_sf"/>
</dbReference>
<dbReference type="Proteomes" id="UP000296883">
    <property type="component" value="Chromosome"/>
</dbReference>
<dbReference type="GO" id="GO:0004803">
    <property type="term" value="F:transposase activity"/>
    <property type="evidence" value="ECO:0007669"/>
    <property type="project" value="InterPro"/>
</dbReference>
<dbReference type="Proteomes" id="UP000297725">
    <property type="component" value="Unassembled WGS sequence"/>
</dbReference>
<evidence type="ECO:0000313" key="2">
    <source>
        <dbReference type="EMBL" id="TFZ43444.1"/>
    </source>
</evidence>
<dbReference type="SUPFAM" id="SSF48295">
    <property type="entry name" value="TrpR-like"/>
    <property type="match status" value="2"/>
</dbReference>
<sequence>MVKRRRYSKEEKLRVLTEIRKNNHSISEVAKKYAIHYTTIVKWLYHYEMFGFQRLKNFSSRKAYTNEEKLEAVLAVVEGNMSIRQATKTFQISSHSVLSNWILSYANSEILKTTSKGCPSNMPIKGRNTTYQERIEIVQYTIANDLNYNQRKPTVSLIIKFILG</sequence>